<keyword evidence="2" id="KW-1185">Reference proteome</keyword>
<sequence length="169" mass="18546">MSENLKVDIAPLFAANWPQWSVRVQPTDLTTPEAAEYSKDAKCATGLLIRYAGRDAQASEAHSRFISLQDTSFSFATLNNELFAIGLIQAMGDSYSTLRTNICPTISKDDVLSAVHADQIRDDTRTSDFSEAALIATSTPPTAKFCDWCKTKTHNTEACRSMTRATGEQ</sequence>
<reference evidence="1 2" key="1">
    <citation type="journal article" date="2011" name="PLoS Pathog.">
        <title>Endophytic Life Strategies Decoded by Genome and Transcriptome Analyses of the Mutualistic Root Symbiont Piriformospora indica.</title>
        <authorList>
            <person name="Zuccaro A."/>
            <person name="Lahrmann U."/>
            <person name="Guldener U."/>
            <person name="Langen G."/>
            <person name="Pfiffi S."/>
            <person name="Biedenkopf D."/>
            <person name="Wong P."/>
            <person name="Samans B."/>
            <person name="Grimm C."/>
            <person name="Basiewicz M."/>
            <person name="Murat C."/>
            <person name="Martin F."/>
            <person name="Kogel K.H."/>
        </authorList>
    </citation>
    <scope>NUCLEOTIDE SEQUENCE [LARGE SCALE GENOMIC DNA]</scope>
    <source>
        <strain evidence="1 2">DSM 11827</strain>
    </source>
</reference>
<evidence type="ECO:0000313" key="1">
    <source>
        <dbReference type="EMBL" id="CCA72410.1"/>
    </source>
</evidence>
<accession>G4TM67</accession>
<dbReference type="EMBL" id="CAFZ01000162">
    <property type="protein sequence ID" value="CCA72410.1"/>
    <property type="molecule type" value="Genomic_DNA"/>
</dbReference>
<dbReference type="AlphaFoldDB" id="G4TM67"/>
<dbReference type="HOGENOM" id="CLU_1579138_0_0_1"/>
<proteinExistence type="predicted"/>
<organism evidence="1 2">
    <name type="scientific">Serendipita indica (strain DSM 11827)</name>
    <name type="common">Root endophyte fungus</name>
    <name type="synonym">Piriformospora indica</name>
    <dbReference type="NCBI Taxonomy" id="1109443"/>
    <lineage>
        <taxon>Eukaryota</taxon>
        <taxon>Fungi</taxon>
        <taxon>Dikarya</taxon>
        <taxon>Basidiomycota</taxon>
        <taxon>Agaricomycotina</taxon>
        <taxon>Agaricomycetes</taxon>
        <taxon>Sebacinales</taxon>
        <taxon>Serendipitaceae</taxon>
        <taxon>Serendipita</taxon>
    </lineage>
</organism>
<dbReference type="Proteomes" id="UP000007148">
    <property type="component" value="Unassembled WGS sequence"/>
</dbReference>
<protein>
    <submittedName>
        <fullName evidence="1">Uncharacterized protein</fullName>
    </submittedName>
</protein>
<dbReference type="InParanoid" id="G4TM67"/>
<name>G4TM67_SERID</name>
<gene>
    <name evidence="1" type="ORF">PIIN_06344</name>
</gene>
<comment type="caution">
    <text evidence="1">The sequence shown here is derived from an EMBL/GenBank/DDBJ whole genome shotgun (WGS) entry which is preliminary data.</text>
</comment>
<evidence type="ECO:0000313" key="2">
    <source>
        <dbReference type="Proteomes" id="UP000007148"/>
    </source>
</evidence>